<organism evidence="3 4">
    <name type="scientific">Sphingomonas agrestis</name>
    <dbReference type="NCBI Taxonomy" id="3080540"/>
    <lineage>
        <taxon>Bacteria</taxon>
        <taxon>Pseudomonadati</taxon>
        <taxon>Pseudomonadota</taxon>
        <taxon>Alphaproteobacteria</taxon>
        <taxon>Sphingomonadales</taxon>
        <taxon>Sphingomonadaceae</taxon>
        <taxon>Sphingomonas</taxon>
    </lineage>
</organism>
<dbReference type="SMART" id="SM00869">
    <property type="entry name" value="Autotransporter"/>
    <property type="match status" value="1"/>
</dbReference>
<sequence>MTGYSAYVAPPGAALTSMRRRKTAKLATLAASVSFAAIASPAYAQCVEGPPSNFTCSGTTNVSQVIVSDDATVTADPNFEVDTSGNGNGVALQVTGAGAISFTGGPILTGAGARFSTTGASGSSAGELLIVSSGRIIANGSNGLRLDNNGGGSTAALWGGAITNSGGNGVFARNFAGSGELFLLVGRVNGRDDGIRVEHGGSETATITATGAVVGDTAAGVRISTLAGAGGVDLTVSDVTGGTFGIFLDNEGGGISKVDATGTVTGLDQAGIRVSSGANTLGIDIRAVAVNGADNGIMADHQGSGDLSIVATGQVTGASQYGILASNQAAAGNLSITASDVIGDTGIRAINGGTGATTLVTTGDILGFGTDGISVDNDVNATDILIDVHNVTGAQRGIRAQNLGSGSTVVRSNGAIHSVSSGVFVETGNATTTALIDVADVISDTTAVNLIHSGSGVARVNATGNVVGTLGSGIAVDVFAGSTDIRVDAVNVTGGNFGIRTLNEGTGETFIAVTGLVKGGGSDPYGYGILAQNRDGQTTDLIVRAAEVQATLQGILAESDGLGTMTVLADKVTSQDEAAVRVLAEGAVSAVNVAIGEATGGTTGIEVVNLASGSASIDASGTVTGLSEYGIYVENGVNSTGIDIRANQVNGNISGIQTDNQGSGDTAIVATGAVVGGGNGISAFNAASARDISITATDVSGFYGIRSFNEGTGATSITATGLVDGTDYGVVAENASGATDMNIRVADVIANGIGMEVVNAGSGTTNVVADNVTGLGGVGVRISAEDFAGSVDLTVGDVTGDDAGAVIANSGIGAARLTATGTVTGANNIGINVLNDFSATDIEIHAYNVNGNGFAGILAFNDGTGDTLVETTGLVANIGVDGIGAVNRETARNLSVSAVDVIGGFGIAASNFGTGSTDVVSTGTVTGYSFDGVTAGNIGAGTDLRVEVNVVNGDDRGVRLRNEGTGSTRLRALGSVTGATGNGIEAAISATALGLTVDVVDVTGTSGIVIDNQGLGTTRVAATGTVTGISGNGINAFAFTQADDIEIDVADVIGNIGGVNVTNYGTGSASITASGTVSALAADGYGIVVETGTGSTDIRIAAADVLGNAGGIYTENLGSGETAITSSGTVTGGFASGIFARNDAGSTDLTIAANTVVGAEDGIATEHVGTGVTRIAAASATGTNGAGVFVQAEGTAGAVDLTLGDATGATYGILAYNYGTGTTEVETTGAVAGAADAGIAIENGAGATGIDLRAAQVAGENYGIQMENLGAGNTSVVATGPVIASAGMGMFVFNDATAANIRLEAARVQGAETGMLVVNQGTGTTSISASGLVTGTNVAGIDARAGVTAQGLTVSAVDVTGASGITVQNFGQGSAGISATGTVTALDATGTGIAMVGGTGSIDLSVASVRVVGGTFGVDTENQGSGDTLILASGLVTAGEVGIRAHNGAGAEGLGIRSAQVQSAGSGIIAENLGTGRTVVRADGAVNAQGEAGIGVTTGATADDVAVLAGTVSGGLAGIWVENEGIGSTSITASGAVSGTDFGITGRNSASATDLTIRATDAQGGINAVTTENLGTGETRVITTGNVVAQGQFGIRGSAGAGAGDIVIETANASGGISGVSAVNLGLGDTSITVSGTVHGATRGIEAFADGNQSVIIVNNGTVRNTSGLASARAIGANGGGVGIGNAGTLIGTVEIAGDQSLLVNSGSWRSIGGTSNFATVNDTLLNSATGTLVGGTLAGTVETTIWQGLERFRNEGALRLQDGGIGDLVQTSAATTFTSGSLLAVDVAGTTGADLYRTSGTVTIKAGSRLNVVAAQPLVLHGKHVVVQADGGLTGQFAFEDQMLTAFAGVRDGYTATTAFIEFAQLKAFEAAGLTPNQKETGAAADALPDGNALKDALLLLPNDAAAQEAFDQLSGEIHPSARSAMFDDSRLVRNAVLDRLAGGVPGWTAWARGFGASGQNDGDFNAAQMNRDTRGGVIGVDRAFGPATIGIAGGWTDTDLQVDRRASNGSVRTAHALAYAGASLGPVQLRGGLGYGWTTTETRRSIAFQGFADQTSARYKGSVLQAYGEAGYRLPLSGGYVEPFVNLTTVRACTDAFTEKGGLAALNGQAIRENRTGSTVGLRLETAQAGAISVRGSIGWNRAWGDLDPVGLHAFGGGAPFTVLGAGGSRDSALARFDAQMRLSSNVTLSLGYDGVLGARDDDHAITGGLKIVF</sequence>
<dbReference type="RefSeq" id="WP_317225353.1">
    <property type="nucleotide sequence ID" value="NZ_JAWJEJ010000001.1"/>
</dbReference>
<evidence type="ECO:0000313" key="4">
    <source>
        <dbReference type="Proteomes" id="UP001273531"/>
    </source>
</evidence>
<keyword evidence="1" id="KW-0732">Signal</keyword>
<dbReference type="InterPro" id="IPR036709">
    <property type="entry name" value="Autotransporte_beta_dom_sf"/>
</dbReference>
<gene>
    <name evidence="3" type="ORF">RZN05_04110</name>
</gene>
<dbReference type="SUPFAM" id="SSF103515">
    <property type="entry name" value="Autotransporter"/>
    <property type="match status" value="1"/>
</dbReference>
<keyword evidence="4" id="KW-1185">Reference proteome</keyword>
<dbReference type="Proteomes" id="UP001273531">
    <property type="component" value="Unassembled WGS sequence"/>
</dbReference>
<dbReference type="PROSITE" id="PS51208">
    <property type="entry name" value="AUTOTRANSPORTER"/>
    <property type="match status" value="1"/>
</dbReference>
<dbReference type="InterPro" id="IPR005546">
    <property type="entry name" value="Autotransporte_beta"/>
</dbReference>
<reference evidence="3 4" key="1">
    <citation type="submission" date="2023-10" db="EMBL/GenBank/DDBJ databases">
        <title>Sphingomonas sp. HF-S4 16S ribosomal RNA gene Genome sequencing and assembly.</title>
        <authorList>
            <person name="Lee H."/>
        </authorList>
    </citation>
    <scope>NUCLEOTIDE SEQUENCE [LARGE SCALE GENOMIC DNA]</scope>
    <source>
        <strain evidence="3 4">HF-S4</strain>
    </source>
</reference>
<evidence type="ECO:0000313" key="3">
    <source>
        <dbReference type="EMBL" id="MDV3456156.1"/>
    </source>
</evidence>
<dbReference type="SMART" id="SM00710">
    <property type="entry name" value="PbH1"/>
    <property type="match status" value="15"/>
</dbReference>
<dbReference type="InterPro" id="IPR006626">
    <property type="entry name" value="PbH1"/>
</dbReference>
<protein>
    <submittedName>
        <fullName evidence="3">Autotransporter domain-containing protein</fullName>
    </submittedName>
</protein>
<dbReference type="Pfam" id="PF03797">
    <property type="entry name" value="Autotransporter"/>
    <property type="match status" value="1"/>
</dbReference>
<proteinExistence type="predicted"/>
<comment type="caution">
    <text evidence="3">The sequence shown here is derived from an EMBL/GenBank/DDBJ whole genome shotgun (WGS) entry which is preliminary data.</text>
</comment>
<feature type="chain" id="PRO_5045216794" evidence="1">
    <location>
        <begin position="45"/>
        <end position="2216"/>
    </location>
</feature>
<evidence type="ECO:0000256" key="1">
    <source>
        <dbReference type="SAM" id="SignalP"/>
    </source>
</evidence>
<accession>A0ABU3Y442</accession>
<feature type="domain" description="Autotransporter" evidence="2">
    <location>
        <begin position="1944"/>
        <end position="2216"/>
    </location>
</feature>
<dbReference type="Gene3D" id="2.40.128.130">
    <property type="entry name" value="Autotransporter beta-domain"/>
    <property type="match status" value="1"/>
</dbReference>
<evidence type="ECO:0000259" key="2">
    <source>
        <dbReference type="PROSITE" id="PS51208"/>
    </source>
</evidence>
<name>A0ABU3Y442_9SPHN</name>
<feature type="signal peptide" evidence="1">
    <location>
        <begin position="1"/>
        <end position="44"/>
    </location>
</feature>
<dbReference type="EMBL" id="JAWJEJ010000001">
    <property type="protein sequence ID" value="MDV3456156.1"/>
    <property type="molecule type" value="Genomic_DNA"/>
</dbReference>